<accession>A0A918MBY9</accession>
<reference evidence="1" key="1">
    <citation type="journal article" date="2014" name="Int. J. Syst. Evol. Microbiol.">
        <title>Complete genome sequence of Corynebacterium casei LMG S-19264T (=DSM 44701T), isolated from a smear-ripened cheese.</title>
        <authorList>
            <consortium name="US DOE Joint Genome Institute (JGI-PGF)"/>
            <person name="Walter F."/>
            <person name="Albersmeier A."/>
            <person name="Kalinowski J."/>
            <person name="Ruckert C."/>
        </authorList>
    </citation>
    <scope>NUCLEOTIDE SEQUENCE</scope>
    <source>
        <strain evidence="1">JCM 4369</strain>
    </source>
</reference>
<organism evidence="1 2">
    <name type="scientific">Streptomyces filipinensis</name>
    <dbReference type="NCBI Taxonomy" id="66887"/>
    <lineage>
        <taxon>Bacteria</taxon>
        <taxon>Bacillati</taxon>
        <taxon>Actinomycetota</taxon>
        <taxon>Actinomycetes</taxon>
        <taxon>Kitasatosporales</taxon>
        <taxon>Streptomycetaceae</taxon>
        <taxon>Streptomyces</taxon>
    </lineage>
</organism>
<dbReference type="Proteomes" id="UP000618795">
    <property type="component" value="Unassembled WGS sequence"/>
</dbReference>
<sequence>MTRDPDRPDPSIQAVMYSSSPADAPVIREPLHAPVAHLVRGGVVEGIHYGSVVVLGADGRVQFQLGDIEAAFYPRSAVKPLQAVAMLRAGLPLDGELLSLAAASHSGEERHLAGTRRILGLAGLTEDDLRNVPDMPFDPAVRDVWVREGRTPSRLAQNCSGKHAAMLWTARLNGWSLEDYLDPRHPLQQAIEEIVEDLTGQRVARVTVDGCGAPLFSISLHGLARALSRIASAAPGTPEARVADAMRSHAEMASGSGRDVAALMRAVPGLLAKDGFEGVQVAALPDGRAIAVKIADGANRARIPVAAAALARAGVDPRLLTEFAGEPLLGGGEPVGCVRAVRALDPVELPACA</sequence>
<name>A0A918MBY9_9ACTN</name>
<dbReference type="Pfam" id="PF06089">
    <property type="entry name" value="Asparaginase_II"/>
    <property type="match status" value="1"/>
</dbReference>
<dbReference type="PANTHER" id="PTHR42110">
    <property type="entry name" value="L-ASPARAGINASE, PUTATIVE (AFU_ORTHOLOGUE AFUA_3G11890)-RELATED"/>
    <property type="match status" value="1"/>
</dbReference>
<evidence type="ECO:0000313" key="2">
    <source>
        <dbReference type="Proteomes" id="UP000618795"/>
    </source>
</evidence>
<keyword evidence="2" id="KW-1185">Reference proteome</keyword>
<dbReference type="AlphaFoldDB" id="A0A918MBY9"/>
<dbReference type="InterPro" id="IPR010349">
    <property type="entry name" value="Asparaginase_II"/>
</dbReference>
<gene>
    <name evidence="1" type="primary">ansA</name>
    <name evidence="1" type="ORF">GCM10010260_45980</name>
</gene>
<dbReference type="EMBL" id="BMTD01000010">
    <property type="protein sequence ID" value="GGV03859.1"/>
    <property type="molecule type" value="Genomic_DNA"/>
</dbReference>
<evidence type="ECO:0000313" key="1">
    <source>
        <dbReference type="EMBL" id="GGV03859.1"/>
    </source>
</evidence>
<comment type="caution">
    <text evidence="1">The sequence shown here is derived from an EMBL/GenBank/DDBJ whole genome shotgun (WGS) entry which is preliminary data.</text>
</comment>
<reference evidence="1" key="2">
    <citation type="submission" date="2020-09" db="EMBL/GenBank/DDBJ databases">
        <authorList>
            <person name="Sun Q."/>
            <person name="Ohkuma M."/>
        </authorList>
    </citation>
    <scope>NUCLEOTIDE SEQUENCE</scope>
    <source>
        <strain evidence="1">JCM 4369</strain>
    </source>
</reference>
<dbReference type="PANTHER" id="PTHR42110:SF1">
    <property type="entry name" value="L-ASPARAGINASE, PUTATIVE (AFU_ORTHOLOGUE AFUA_3G11890)-RELATED"/>
    <property type="match status" value="1"/>
</dbReference>
<protein>
    <submittedName>
        <fullName evidence="1">Asparaginase</fullName>
    </submittedName>
</protein>
<proteinExistence type="predicted"/>